<feature type="repeat" description="WD" evidence="10">
    <location>
        <begin position="278"/>
        <end position="310"/>
    </location>
</feature>
<dbReference type="Pfam" id="PF00400">
    <property type="entry name" value="WD40"/>
    <property type="match status" value="3"/>
</dbReference>
<evidence type="ECO:0000256" key="10">
    <source>
        <dbReference type="PROSITE-ProRule" id="PRU00221"/>
    </source>
</evidence>
<keyword evidence="8" id="KW-0458">Lysosome</keyword>
<evidence type="ECO:0000256" key="5">
    <source>
        <dbReference type="ARBA" id="ARBA00022574"/>
    </source>
</evidence>
<dbReference type="PROSITE" id="PS50294">
    <property type="entry name" value="WD_REPEATS_REGION"/>
    <property type="match status" value="2"/>
</dbReference>
<evidence type="ECO:0000256" key="1">
    <source>
        <dbReference type="ARBA" id="ARBA00004259"/>
    </source>
</evidence>
<evidence type="ECO:0000256" key="7">
    <source>
        <dbReference type="ARBA" id="ARBA00022927"/>
    </source>
</evidence>
<keyword evidence="6" id="KW-0677">Repeat</keyword>
<keyword evidence="5 10" id="KW-0853">WD repeat</keyword>
<feature type="repeat" description="WD" evidence="10">
    <location>
        <begin position="8"/>
        <end position="42"/>
    </location>
</feature>
<gene>
    <name evidence="12" type="primary">LOC100206230</name>
</gene>
<comment type="subcellular location">
    <subcellularLocation>
        <location evidence="2">Lysosome</location>
    </subcellularLocation>
    <subcellularLocation>
        <location evidence="1">Nucleus envelope</location>
    </subcellularLocation>
</comment>
<name>A0ABM4DQ31_HYDVU</name>
<proteinExistence type="inferred from homology"/>
<dbReference type="Gene3D" id="2.130.10.10">
    <property type="entry name" value="YVTN repeat-like/Quinoprotein amine dehydrogenase"/>
    <property type="match status" value="1"/>
</dbReference>
<dbReference type="PRINTS" id="PR00320">
    <property type="entry name" value="GPROTEINBRPT"/>
</dbReference>
<keyword evidence="9" id="KW-0539">Nucleus</keyword>
<keyword evidence="7" id="KW-0653">Protein transport</keyword>
<evidence type="ECO:0000256" key="3">
    <source>
        <dbReference type="ARBA" id="ARBA00010102"/>
    </source>
</evidence>
<dbReference type="InterPro" id="IPR001680">
    <property type="entry name" value="WD40_rpt"/>
</dbReference>
<reference evidence="12" key="1">
    <citation type="submission" date="2025-08" db="UniProtKB">
        <authorList>
            <consortium name="RefSeq"/>
        </authorList>
    </citation>
    <scope>IDENTIFICATION</scope>
</reference>
<sequence>MYTTRLISADHKDIIHDVSFDFYGRRMATCSSDHTVKIWDIDEHGEWVCTADWKTHSGSVWKVTWAHPEFGQVIATCSFDRTAVVWEEQVGEASSVQIGRTSQWIQRASLVDSSNSVTDIKFSPKHLGLLLAMCYKDGVVRIYEATDVMNLSHWSVQHVITCKITSASSISWNPSRAHAPMLAVGSDDTSPNAGGKVEIHEYNNNARKWMKVGTLMSVTEAVHDVAFAPNIGRTHHLLAIASKDVYIMSIKPSKEKMTQSTSGTLVVDKPEISQVALLHDHEAPVWRVEWNLTGTILSSTGDDGRVRIWKANYLGNWTCLADMQGDNGNSSKKTAHIPIKKHPISIDFNSIQSTKGTY</sequence>
<dbReference type="SUPFAM" id="SSF50978">
    <property type="entry name" value="WD40 repeat-like"/>
    <property type="match status" value="1"/>
</dbReference>
<dbReference type="InterPro" id="IPR015943">
    <property type="entry name" value="WD40/YVTN_repeat-like_dom_sf"/>
</dbReference>
<evidence type="ECO:0000256" key="9">
    <source>
        <dbReference type="ARBA" id="ARBA00023242"/>
    </source>
</evidence>
<accession>A0ABM4DQ31</accession>
<dbReference type="PANTHER" id="PTHR11024:SF3">
    <property type="entry name" value="NUCLEOPORIN SEH1"/>
    <property type="match status" value="1"/>
</dbReference>
<evidence type="ECO:0000256" key="6">
    <source>
        <dbReference type="ARBA" id="ARBA00022737"/>
    </source>
</evidence>
<dbReference type="InterPro" id="IPR020472">
    <property type="entry name" value="WD40_PAC1"/>
</dbReference>
<dbReference type="SMART" id="SM00320">
    <property type="entry name" value="WD40"/>
    <property type="match status" value="6"/>
</dbReference>
<dbReference type="InterPro" id="IPR037363">
    <property type="entry name" value="Sec13/Seh1_fam"/>
</dbReference>
<evidence type="ECO:0000256" key="2">
    <source>
        <dbReference type="ARBA" id="ARBA00004371"/>
    </source>
</evidence>
<comment type="similarity">
    <text evidence="3">Belongs to the WD repeat SEC13 family.</text>
</comment>
<evidence type="ECO:0000256" key="4">
    <source>
        <dbReference type="ARBA" id="ARBA00022448"/>
    </source>
</evidence>
<dbReference type="PROSITE" id="PS50082">
    <property type="entry name" value="WD_REPEATS_2"/>
    <property type="match status" value="2"/>
</dbReference>
<dbReference type="GeneID" id="100206230"/>
<keyword evidence="11" id="KW-1185">Reference proteome</keyword>
<dbReference type="InterPro" id="IPR036322">
    <property type="entry name" value="WD40_repeat_dom_sf"/>
</dbReference>
<organism evidence="11 12">
    <name type="scientific">Hydra vulgaris</name>
    <name type="common">Hydra</name>
    <name type="synonym">Hydra attenuata</name>
    <dbReference type="NCBI Taxonomy" id="6087"/>
    <lineage>
        <taxon>Eukaryota</taxon>
        <taxon>Metazoa</taxon>
        <taxon>Cnidaria</taxon>
        <taxon>Hydrozoa</taxon>
        <taxon>Hydroidolina</taxon>
        <taxon>Anthoathecata</taxon>
        <taxon>Aplanulata</taxon>
        <taxon>Hydridae</taxon>
        <taxon>Hydra</taxon>
    </lineage>
</organism>
<dbReference type="InterPro" id="IPR019775">
    <property type="entry name" value="WD40_repeat_CS"/>
</dbReference>
<dbReference type="Proteomes" id="UP001652625">
    <property type="component" value="Chromosome 15"/>
</dbReference>
<protein>
    <submittedName>
        <fullName evidence="12">Nucleoporin SEH1 isoform X2</fullName>
    </submittedName>
</protein>
<dbReference type="PROSITE" id="PS00678">
    <property type="entry name" value="WD_REPEATS_1"/>
    <property type="match status" value="1"/>
</dbReference>
<evidence type="ECO:0000256" key="8">
    <source>
        <dbReference type="ARBA" id="ARBA00023228"/>
    </source>
</evidence>
<evidence type="ECO:0000313" key="12">
    <source>
        <dbReference type="RefSeq" id="XP_065676697.1"/>
    </source>
</evidence>
<dbReference type="RefSeq" id="XP_065676697.1">
    <property type="nucleotide sequence ID" value="XM_065820625.1"/>
</dbReference>
<keyword evidence="4" id="KW-0813">Transport</keyword>
<dbReference type="PANTHER" id="PTHR11024">
    <property type="entry name" value="NUCLEAR PORE COMPLEX PROTEIN SEC13 / SEH1 FAMILY MEMBER"/>
    <property type="match status" value="1"/>
</dbReference>
<evidence type="ECO:0000313" key="11">
    <source>
        <dbReference type="Proteomes" id="UP001652625"/>
    </source>
</evidence>